<dbReference type="SUPFAM" id="SSF56112">
    <property type="entry name" value="Protein kinase-like (PK-like)"/>
    <property type="match status" value="1"/>
</dbReference>
<feature type="compositionally biased region" description="Low complexity" evidence="10">
    <location>
        <begin position="330"/>
        <end position="346"/>
    </location>
</feature>
<keyword evidence="11" id="KW-0812">Transmembrane</keyword>
<dbReference type="PROSITE" id="PS00107">
    <property type="entry name" value="PROTEIN_KINASE_ATP"/>
    <property type="match status" value="1"/>
</dbReference>
<keyword evidence="4 9" id="KW-0547">Nucleotide-binding</keyword>
<proteinExistence type="predicted"/>
<evidence type="ECO:0000256" key="2">
    <source>
        <dbReference type="ARBA" id="ARBA00022527"/>
    </source>
</evidence>
<reference evidence="13 14" key="1">
    <citation type="submission" date="2018-11" db="EMBL/GenBank/DDBJ databases">
        <title>Sequencing the genomes of 1000 actinobacteria strains.</title>
        <authorList>
            <person name="Klenk H.-P."/>
        </authorList>
    </citation>
    <scope>NUCLEOTIDE SEQUENCE [LARGE SCALE GENOMIC DNA]</scope>
    <source>
        <strain evidence="13 14">DSM 44254</strain>
    </source>
</reference>
<organism evidence="13 14">
    <name type="scientific">Actinocorallia herbida</name>
    <dbReference type="NCBI Taxonomy" id="58109"/>
    <lineage>
        <taxon>Bacteria</taxon>
        <taxon>Bacillati</taxon>
        <taxon>Actinomycetota</taxon>
        <taxon>Actinomycetes</taxon>
        <taxon>Streptosporangiales</taxon>
        <taxon>Thermomonosporaceae</taxon>
        <taxon>Actinocorallia</taxon>
    </lineage>
</organism>
<keyword evidence="14" id="KW-1185">Reference proteome</keyword>
<keyword evidence="2 13" id="KW-0723">Serine/threonine-protein kinase</keyword>
<evidence type="ECO:0000256" key="10">
    <source>
        <dbReference type="SAM" id="MobiDB-lite"/>
    </source>
</evidence>
<dbReference type="InterPro" id="IPR011009">
    <property type="entry name" value="Kinase-like_dom_sf"/>
</dbReference>
<evidence type="ECO:0000256" key="8">
    <source>
        <dbReference type="ARBA" id="ARBA00048679"/>
    </source>
</evidence>
<dbReference type="FunFam" id="3.30.200.20:FF:000035">
    <property type="entry name" value="Serine/threonine protein kinase Stk1"/>
    <property type="match status" value="1"/>
</dbReference>
<evidence type="ECO:0000256" key="1">
    <source>
        <dbReference type="ARBA" id="ARBA00012513"/>
    </source>
</evidence>
<dbReference type="PANTHER" id="PTHR43289">
    <property type="entry name" value="MITOGEN-ACTIVATED PROTEIN KINASE KINASE KINASE 20-RELATED"/>
    <property type="match status" value="1"/>
</dbReference>
<protein>
    <recommendedName>
        <fullName evidence="1">non-specific serine/threonine protein kinase</fullName>
        <ecNumber evidence="1">2.7.11.1</ecNumber>
    </recommendedName>
</protein>
<evidence type="ECO:0000256" key="4">
    <source>
        <dbReference type="ARBA" id="ARBA00022741"/>
    </source>
</evidence>
<dbReference type="PANTHER" id="PTHR43289:SF6">
    <property type="entry name" value="SERINE_THREONINE-PROTEIN KINASE NEKL-3"/>
    <property type="match status" value="1"/>
</dbReference>
<feature type="transmembrane region" description="Helical" evidence="11">
    <location>
        <begin position="306"/>
        <end position="327"/>
    </location>
</feature>
<evidence type="ECO:0000256" key="6">
    <source>
        <dbReference type="ARBA" id="ARBA00022840"/>
    </source>
</evidence>
<dbReference type="InterPro" id="IPR017441">
    <property type="entry name" value="Protein_kinase_ATP_BS"/>
</dbReference>
<name>A0A3N1D2B2_9ACTN</name>
<evidence type="ECO:0000256" key="3">
    <source>
        <dbReference type="ARBA" id="ARBA00022679"/>
    </source>
</evidence>
<feature type="region of interest" description="Disordered" evidence="10">
    <location>
        <begin position="278"/>
        <end position="303"/>
    </location>
</feature>
<dbReference type="Gene3D" id="3.30.200.20">
    <property type="entry name" value="Phosphorylase Kinase, domain 1"/>
    <property type="match status" value="1"/>
</dbReference>
<dbReference type="PROSITE" id="PS00108">
    <property type="entry name" value="PROTEIN_KINASE_ST"/>
    <property type="match status" value="1"/>
</dbReference>
<evidence type="ECO:0000256" key="11">
    <source>
        <dbReference type="SAM" id="Phobius"/>
    </source>
</evidence>
<dbReference type="AlphaFoldDB" id="A0A3N1D2B2"/>
<dbReference type="CDD" id="cd14014">
    <property type="entry name" value="STKc_PknB_like"/>
    <property type="match status" value="1"/>
</dbReference>
<dbReference type="GO" id="GO:0005524">
    <property type="term" value="F:ATP binding"/>
    <property type="evidence" value="ECO:0007669"/>
    <property type="project" value="UniProtKB-UniRule"/>
</dbReference>
<dbReference type="EMBL" id="RJKE01000001">
    <property type="protein sequence ID" value="ROO87674.1"/>
    <property type="molecule type" value="Genomic_DNA"/>
</dbReference>
<keyword evidence="3" id="KW-0808">Transferase</keyword>
<keyword evidence="11" id="KW-0472">Membrane</keyword>
<evidence type="ECO:0000256" key="7">
    <source>
        <dbReference type="ARBA" id="ARBA00047899"/>
    </source>
</evidence>
<evidence type="ECO:0000313" key="14">
    <source>
        <dbReference type="Proteomes" id="UP000272400"/>
    </source>
</evidence>
<keyword evidence="11" id="KW-1133">Transmembrane helix</keyword>
<evidence type="ECO:0000259" key="12">
    <source>
        <dbReference type="PROSITE" id="PS50011"/>
    </source>
</evidence>
<comment type="catalytic activity">
    <reaction evidence="7">
        <text>L-threonyl-[protein] + ATP = O-phospho-L-threonyl-[protein] + ADP + H(+)</text>
        <dbReference type="Rhea" id="RHEA:46608"/>
        <dbReference type="Rhea" id="RHEA-COMP:11060"/>
        <dbReference type="Rhea" id="RHEA-COMP:11605"/>
        <dbReference type="ChEBI" id="CHEBI:15378"/>
        <dbReference type="ChEBI" id="CHEBI:30013"/>
        <dbReference type="ChEBI" id="CHEBI:30616"/>
        <dbReference type="ChEBI" id="CHEBI:61977"/>
        <dbReference type="ChEBI" id="CHEBI:456216"/>
        <dbReference type="EC" id="2.7.11.1"/>
    </reaction>
</comment>
<comment type="catalytic activity">
    <reaction evidence="8">
        <text>L-seryl-[protein] + ATP = O-phospho-L-seryl-[protein] + ADP + H(+)</text>
        <dbReference type="Rhea" id="RHEA:17989"/>
        <dbReference type="Rhea" id="RHEA-COMP:9863"/>
        <dbReference type="Rhea" id="RHEA-COMP:11604"/>
        <dbReference type="ChEBI" id="CHEBI:15378"/>
        <dbReference type="ChEBI" id="CHEBI:29999"/>
        <dbReference type="ChEBI" id="CHEBI:30616"/>
        <dbReference type="ChEBI" id="CHEBI:83421"/>
        <dbReference type="ChEBI" id="CHEBI:456216"/>
        <dbReference type="EC" id="2.7.11.1"/>
    </reaction>
</comment>
<keyword evidence="5 13" id="KW-0418">Kinase</keyword>
<dbReference type="Gene3D" id="1.10.510.10">
    <property type="entry name" value="Transferase(Phosphotransferase) domain 1"/>
    <property type="match status" value="1"/>
</dbReference>
<dbReference type="Pfam" id="PF00069">
    <property type="entry name" value="Pkinase"/>
    <property type="match status" value="1"/>
</dbReference>
<dbReference type="InterPro" id="IPR000719">
    <property type="entry name" value="Prot_kinase_dom"/>
</dbReference>
<evidence type="ECO:0000313" key="13">
    <source>
        <dbReference type="EMBL" id="ROO87674.1"/>
    </source>
</evidence>
<feature type="binding site" evidence="9">
    <location>
        <position position="43"/>
    </location>
    <ligand>
        <name>ATP</name>
        <dbReference type="ChEBI" id="CHEBI:30616"/>
    </ligand>
</feature>
<feature type="domain" description="Protein kinase" evidence="12">
    <location>
        <begin position="14"/>
        <end position="273"/>
    </location>
</feature>
<evidence type="ECO:0000256" key="5">
    <source>
        <dbReference type="ARBA" id="ARBA00022777"/>
    </source>
</evidence>
<keyword evidence="6 9" id="KW-0067">ATP-binding</keyword>
<comment type="caution">
    <text evidence="13">The sequence shown here is derived from an EMBL/GenBank/DDBJ whole genome shotgun (WGS) entry which is preliminary data.</text>
</comment>
<feature type="compositionally biased region" description="Pro residues" evidence="10">
    <location>
        <begin position="347"/>
        <end position="359"/>
    </location>
</feature>
<evidence type="ECO:0000256" key="9">
    <source>
        <dbReference type="PROSITE-ProRule" id="PRU10141"/>
    </source>
</evidence>
<dbReference type="GO" id="GO:0004674">
    <property type="term" value="F:protein serine/threonine kinase activity"/>
    <property type="evidence" value="ECO:0007669"/>
    <property type="project" value="UniProtKB-KW"/>
</dbReference>
<accession>A0A3N1D2B2</accession>
<feature type="region of interest" description="Disordered" evidence="10">
    <location>
        <begin position="330"/>
        <end position="366"/>
    </location>
</feature>
<dbReference type="EC" id="2.7.11.1" evidence="1"/>
<gene>
    <name evidence="13" type="ORF">EDD29_5301</name>
</gene>
<dbReference type="InterPro" id="IPR008271">
    <property type="entry name" value="Ser/Thr_kinase_AS"/>
</dbReference>
<sequence>MSGMAQGVALVGRYQLDALVGEGGMGEVWRATDLRLRRTVAVKVLARERASDTAARRRFEREAAAAAPLRHRGVALVFDSGFDETTRQLFIVMEFLEGEDLQSILDGHPDGLPPEIVRDYGAQLADALGAAHEIGVVHRDIKPANVMVHRDGDLKICDFGVARLAAHTGTLTQGAIGTPSYMAPEQLSSDPVDGRADLYALGCLLYALASGRPPFVADSVPAMLYKHLNAVPQPLTEVIPGFPADLSAHIAQLLAKDPADRPHSGRLLAGTLLGRAARNTVPTGRSAAPRSDPTLPSRRKRSRSGIAAAVSAAVAVATVATLGYALATDGADKTGTTGAPPAAGPGTPTPTGPALPPGVPEGWTAHAPATYQAPDYCRTSGASASSYLLDAALKPGSDTSCAISKDQYDDVAVSTTVTLTGTRCASFVLRRSEPFSYEFVICGDGGGFARKWTDKGHDVLTSRKSRSVAVPAKSVLTAVADSASLTLYLNGVPFHQATDREIKAGGIALGSSVLTAHPAGTLRFTKLTVWTPRTDSP</sequence>
<dbReference type="Proteomes" id="UP000272400">
    <property type="component" value="Unassembled WGS sequence"/>
</dbReference>
<dbReference type="Gene3D" id="2.60.120.560">
    <property type="entry name" value="Exo-inulinase, domain 1"/>
    <property type="match status" value="1"/>
</dbReference>
<dbReference type="SMART" id="SM00220">
    <property type="entry name" value="S_TKc"/>
    <property type="match status" value="1"/>
</dbReference>
<dbReference type="PROSITE" id="PS50011">
    <property type="entry name" value="PROTEIN_KINASE_DOM"/>
    <property type="match status" value="1"/>
</dbReference>